<evidence type="ECO:0000259" key="4">
    <source>
        <dbReference type="Pfam" id="PF00535"/>
    </source>
</evidence>
<evidence type="ECO:0000313" key="6">
    <source>
        <dbReference type="Proteomes" id="UP001143543"/>
    </source>
</evidence>
<evidence type="ECO:0000256" key="1">
    <source>
        <dbReference type="ARBA" id="ARBA00006739"/>
    </source>
</evidence>
<dbReference type="PANTHER" id="PTHR43398:SF1">
    <property type="entry name" value="DOLICHOL-PHOSPHATE MANNOSYLTRANSFERASE SUBUNIT 1"/>
    <property type="match status" value="1"/>
</dbReference>
<reference evidence="5" key="1">
    <citation type="submission" date="2022-07" db="EMBL/GenBank/DDBJ databases">
        <title>Taxonomy of Novel Oxalotrophic and Methylotrophic Bacteria.</title>
        <authorList>
            <person name="Sahin N."/>
            <person name="Tani A."/>
        </authorList>
    </citation>
    <scope>NUCLEOTIDE SEQUENCE</scope>
    <source>
        <strain evidence="5">Y10</strain>
    </source>
</reference>
<keyword evidence="3" id="KW-0808">Transferase</keyword>
<comment type="similarity">
    <text evidence="1">Belongs to the glycosyltransferase 2 family.</text>
</comment>
<evidence type="ECO:0000256" key="3">
    <source>
        <dbReference type="ARBA" id="ARBA00022679"/>
    </source>
</evidence>
<dbReference type="Gene3D" id="3.90.550.10">
    <property type="entry name" value="Spore Coat Polysaccharide Biosynthesis Protein SpsA, Chain A"/>
    <property type="match status" value="1"/>
</dbReference>
<proteinExistence type="inferred from homology"/>
<keyword evidence="2" id="KW-0328">Glycosyltransferase</keyword>
<dbReference type="InterPro" id="IPR001173">
    <property type="entry name" value="Glyco_trans_2-like"/>
</dbReference>
<dbReference type="EMBL" id="BRVO01000001">
    <property type="protein sequence ID" value="GLB48497.1"/>
    <property type="molecule type" value="Genomic_DNA"/>
</dbReference>
<name>A0ABQ5MGJ1_9FLAO</name>
<evidence type="ECO:0000256" key="2">
    <source>
        <dbReference type="ARBA" id="ARBA00022676"/>
    </source>
</evidence>
<dbReference type="Pfam" id="PF00535">
    <property type="entry name" value="Glycos_transf_2"/>
    <property type="match status" value="1"/>
</dbReference>
<dbReference type="Proteomes" id="UP001143543">
    <property type="component" value="Unassembled WGS sequence"/>
</dbReference>
<dbReference type="RefSeq" id="WP_281764134.1">
    <property type="nucleotide sequence ID" value="NZ_BRVO01000001.1"/>
</dbReference>
<keyword evidence="6" id="KW-1185">Reference proteome</keyword>
<evidence type="ECO:0000313" key="5">
    <source>
        <dbReference type="EMBL" id="GLB48497.1"/>
    </source>
</evidence>
<dbReference type="CDD" id="cd06442">
    <property type="entry name" value="DPM1_like"/>
    <property type="match status" value="1"/>
</dbReference>
<gene>
    <name evidence="5" type="ORF">Y10_08650</name>
</gene>
<dbReference type="PANTHER" id="PTHR43398">
    <property type="entry name" value="DOLICHOL-PHOSPHATE MANNOSYLTRANSFERASE SUBUNIT 1"/>
    <property type="match status" value="1"/>
</dbReference>
<protein>
    <submittedName>
        <fullName evidence="5">Dolichyl-phosphate beta-D-mannosyltransferase</fullName>
    </submittedName>
</protein>
<accession>A0ABQ5MGJ1</accession>
<feature type="domain" description="Glycosyltransferase 2-like" evidence="4">
    <location>
        <begin position="6"/>
        <end position="172"/>
    </location>
</feature>
<comment type="caution">
    <text evidence="5">The sequence shown here is derived from an EMBL/GenBank/DDBJ whole genome shotgun (WGS) entry which is preliminary data.</text>
</comment>
<dbReference type="SUPFAM" id="SSF53448">
    <property type="entry name" value="Nucleotide-diphospho-sugar transferases"/>
    <property type="match status" value="1"/>
</dbReference>
<dbReference type="InterPro" id="IPR039528">
    <property type="entry name" value="DPM1-like"/>
</dbReference>
<organism evidence="5 6">
    <name type="scientific">Neptunitalea lumnitzerae</name>
    <dbReference type="NCBI Taxonomy" id="2965509"/>
    <lineage>
        <taxon>Bacteria</taxon>
        <taxon>Pseudomonadati</taxon>
        <taxon>Bacteroidota</taxon>
        <taxon>Flavobacteriia</taxon>
        <taxon>Flavobacteriales</taxon>
        <taxon>Flavobacteriaceae</taxon>
        <taxon>Neptunitalea</taxon>
    </lineage>
</organism>
<sequence length="240" mass="27185">MAQSLVIIPTYNEKENIEAILKAVMLQPSLFDVLVVDDNSPDGTAELVLKTAKEYPNRIHLEVRTKKSGLGTAYIHGFHWALERHYEYIFEMDADFSHKPDDLELLLEACKNKGADVAIGSRYVKGITVVNWPLNRILLSYGASKYVKLITGMSVNDSTAGFICYQRKVLESIDLSKIHFVGYAFQIEMKFKAYLKKFTIIEIPVIFTDRVKGISKMTGSIIYEAVFGVISMKIKSLFQK</sequence>
<dbReference type="InterPro" id="IPR029044">
    <property type="entry name" value="Nucleotide-diphossugar_trans"/>
</dbReference>